<keyword evidence="7" id="KW-1185">Reference proteome</keyword>
<feature type="binding site" evidence="1">
    <location>
        <position position="242"/>
    </location>
    <ligand>
        <name>Zn(2+)</name>
        <dbReference type="ChEBI" id="CHEBI:29105"/>
        <note>catalytic</note>
    </ligand>
</feature>
<feature type="region of interest" description="Disordered" evidence="3">
    <location>
        <begin position="647"/>
        <end position="691"/>
    </location>
</feature>
<keyword evidence="1" id="KW-0862">Zinc</keyword>
<keyword evidence="2" id="KW-1015">Disulfide bond</keyword>
<accession>A0A177BD02</accession>
<dbReference type="EMBL" id="LWCA01000047">
    <property type="protein sequence ID" value="OAF71492.1"/>
    <property type="molecule type" value="Genomic_DNA"/>
</dbReference>
<dbReference type="Pfam" id="PF01549">
    <property type="entry name" value="ShK"/>
    <property type="match status" value="4"/>
</dbReference>
<evidence type="ECO:0000256" key="2">
    <source>
        <dbReference type="PROSITE-ProRule" id="PRU01005"/>
    </source>
</evidence>
<dbReference type="SUPFAM" id="SSF55486">
    <property type="entry name" value="Metalloproteases ('zincins'), catalytic domain"/>
    <property type="match status" value="1"/>
</dbReference>
<reference evidence="6 7" key="1">
    <citation type="submission" date="2016-04" db="EMBL/GenBank/DDBJ databases">
        <title>The genome of Intoshia linei affirms orthonectids as highly simplified spiralians.</title>
        <authorList>
            <person name="Mikhailov K.V."/>
            <person name="Slusarev G.S."/>
            <person name="Nikitin M.A."/>
            <person name="Logacheva M.D."/>
            <person name="Penin A."/>
            <person name="Aleoshin V."/>
            <person name="Panchin Y.V."/>
        </authorList>
    </citation>
    <scope>NUCLEOTIDE SEQUENCE [LARGE SCALE GENOMIC DNA]</scope>
    <source>
        <strain evidence="6">Intl2013</strain>
        <tissue evidence="6">Whole animal</tissue>
    </source>
</reference>
<sequence>MISDNEDDMHYFKRRSIYESIDDLNLHEIQKVDTTKLGIEDKYQHNRSVKNDDVLYMMKKAKRKLTTEEEMMFNKYLVEIVFLIDHSIWDEFMKFGSTALSELNYYFQHILNGMKSAYSSIKMEEWNFEIRLALSKVIIVKDVDDAFWIKNNYKKPIFSYQRNLTPENIKINGYNLLTNLGQMRIDNTYNITQYDHLMYWTRYNVEDDDVVGLASVDGICNLEKSVSLCQDLGLNSWITAAHELGHSLGAVHDGSKESILCSDDDSFILNSGNNNEVLNPSNLFRFSHCSIMQFRSTLSGEKDGFPRVCLLDDNCTGKSQFNENSILPGARYTLDEQCQQHKRDSTSAFCGVYTGICGTIYCKESSFKCTMHSPSYQGTKCTKNNRFLVVFSLFKNINTPKIKCITRKISLTVNEKNCKNKPDYRFMTYRRSSTFQYFTCEDIPVYFPALCYEENEFGVNCCESCMKSGLVWPKDIKFIYGNEKLIIEAIETQREIESTNYAKSMIKVFNQFHNTYRENACVDKHKECHKYKDYCKDEDIFGLRENCKKTCNLCDEDCYDFSTLCLEFKEKCHTTSWIKAYCKKTSSCQDYFEECKGFKPYCSHEYYGKQMSILCAKSCGLCDRDGRPKLSKIKITTFTTTTTKATTTTKTTTPKPTTTTTTTPKPTTTTTTTPKPTTTTTTTPKPTTQIYTTSIPNPYEINHDSVFNENNNNINGDQLSQYDYINVSDQCRDVYDECSEIQYYCKYDGLKDLLSSYCKKTCLYCVDPRDNDFKCIDLYTKCDRYESKLCSHAWMISNCRKR</sequence>
<dbReference type="InterPro" id="IPR001590">
    <property type="entry name" value="Peptidase_M12B"/>
</dbReference>
<dbReference type="PANTHER" id="PTHR11905:SF159">
    <property type="entry name" value="ADAM METALLOPROTEASE"/>
    <property type="match status" value="1"/>
</dbReference>
<feature type="domain" description="ShKT" evidence="5">
    <location>
        <begin position="521"/>
        <end position="554"/>
    </location>
</feature>
<dbReference type="SMART" id="SM00254">
    <property type="entry name" value="ShKT"/>
    <property type="match status" value="3"/>
</dbReference>
<dbReference type="Gene3D" id="3.40.390.10">
    <property type="entry name" value="Collagenase (Catalytic Domain)"/>
    <property type="match status" value="1"/>
</dbReference>
<feature type="disulfide bond" evidence="2">
    <location>
        <begin position="588"/>
        <end position="622"/>
    </location>
</feature>
<gene>
    <name evidence="6" type="ORF">A3Q56_00734</name>
</gene>
<feature type="binding site" evidence="1">
    <location>
        <position position="252"/>
    </location>
    <ligand>
        <name>Zn(2+)</name>
        <dbReference type="ChEBI" id="CHEBI:29105"/>
        <note>catalytic</note>
    </ligand>
</feature>
<feature type="domain" description="ShKT" evidence="5">
    <location>
        <begin position="775"/>
        <end position="802"/>
    </location>
</feature>
<evidence type="ECO:0000259" key="4">
    <source>
        <dbReference type="PROSITE" id="PS50215"/>
    </source>
</evidence>
<dbReference type="OrthoDB" id="6134861at2759"/>
<protein>
    <recommendedName>
        <fullName evidence="8">Peptidase M12B domain-containing protein</fullName>
    </recommendedName>
</protein>
<feature type="binding site" evidence="1">
    <location>
        <position position="246"/>
    </location>
    <ligand>
        <name>Zn(2+)</name>
        <dbReference type="ChEBI" id="CHEBI:29105"/>
        <note>catalytic</note>
    </ligand>
</feature>
<evidence type="ECO:0000259" key="5">
    <source>
        <dbReference type="PROSITE" id="PS51670"/>
    </source>
</evidence>
<feature type="domain" description="ShKT" evidence="5">
    <location>
        <begin position="588"/>
        <end position="622"/>
    </location>
</feature>
<dbReference type="GO" id="GO:0004222">
    <property type="term" value="F:metalloendopeptidase activity"/>
    <property type="evidence" value="ECO:0007669"/>
    <property type="project" value="InterPro"/>
</dbReference>
<feature type="compositionally biased region" description="Low complexity" evidence="3">
    <location>
        <begin position="647"/>
        <end position="688"/>
    </location>
</feature>
<organism evidence="6 7">
    <name type="scientific">Intoshia linei</name>
    <dbReference type="NCBI Taxonomy" id="1819745"/>
    <lineage>
        <taxon>Eukaryota</taxon>
        <taxon>Metazoa</taxon>
        <taxon>Spiralia</taxon>
        <taxon>Lophotrochozoa</taxon>
        <taxon>Mesozoa</taxon>
        <taxon>Orthonectida</taxon>
        <taxon>Rhopaluridae</taxon>
        <taxon>Intoshia</taxon>
    </lineage>
</organism>
<dbReference type="InterPro" id="IPR003582">
    <property type="entry name" value="ShKT_dom"/>
</dbReference>
<dbReference type="GO" id="GO:0046872">
    <property type="term" value="F:metal ion binding"/>
    <property type="evidence" value="ECO:0007669"/>
    <property type="project" value="UniProtKB-KW"/>
</dbReference>
<evidence type="ECO:0000313" key="7">
    <source>
        <dbReference type="Proteomes" id="UP000078046"/>
    </source>
</evidence>
<evidence type="ECO:0000256" key="3">
    <source>
        <dbReference type="SAM" id="MobiDB-lite"/>
    </source>
</evidence>
<proteinExistence type="predicted"/>
<dbReference type="Gene3D" id="1.10.10.1870">
    <property type="entry name" value="ShTK domain-like"/>
    <property type="match status" value="1"/>
</dbReference>
<dbReference type="GO" id="GO:0006509">
    <property type="term" value="P:membrane protein ectodomain proteolysis"/>
    <property type="evidence" value="ECO:0007669"/>
    <property type="project" value="TreeGrafter"/>
</dbReference>
<dbReference type="PROSITE" id="PS50215">
    <property type="entry name" value="ADAM_MEPRO"/>
    <property type="match status" value="1"/>
</dbReference>
<feature type="domain" description="Peptidase M12B" evidence="4">
    <location>
        <begin position="76"/>
        <end position="299"/>
    </location>
</feature>
<comment type="caution">
    <text evidence="6">The sequence shown here is derived from an EMBL/GenBank/DDBJ whole genome shotgun (WGS) entry which is preliminary data.</text>
</comment>
<dbReference type="Proteomes" id="UP000078046">
    <property type="component" value="Unassembled WGS sequence"/>
</dbReference>
<keyword evidence="1" id="KW-0479">Metal-binding</keyword>
<feature type="active site" evidence="1">
    <location>
        <position position="243"/>
    </location>
</feature>
<dbReference type="PROSITE" id="PS51670">
    <property type="entry name" value="SHKT"/>
    <property type="match status" value="3"/>
</dbReference>
<dbReference type="AlphaFoldDB" id="A0A177BD02"/>
<dbReference type="PANTHER" id="PTHR11905">
    <property type="entry name" value="ADAM A DISINTEGRIN AND METALLOPROTEASE DOMAIN"/>
    <property type="match status" value="1"/>
</dbReference>
<comment type="caution">
    <text evidence="1">Lacks conserved residue(s) required for the propagation of feature annotation.</text>
</comment>
<name>A0A177BD02_9BILA</name>
<dbReference type="Pfam" id="PF13688">
    <property type="entry name" value="Reprolysin_5"/>
    <property type="match status" value="1"/>
</dbReference>
<evidence type="ECO:0000256" key="1">
    <source>
        <dbReference type="PROSITE-ProRule" id="PRU00276"/>
    </source>
</evidence>
<dbReference type="InterPro" id="IPR024079">
    <property type="entry name" value="MetalloPept_cat_dom_sf"/>
</dbReference>
<evidence type="ECO:0000313" key="6">
    <source>
        <dbReference type="EMBL" id="OAF71492.1"/>
    </source>
</evidence>
<evidence type="ECO:0008006" key="8">
    <source>
        <dbReference type="Google" id="ProtNLM"/>
    </source>
</evidence>